<dbReference type="InParanoid" id="A5DQV6"/>
<gene>
    <name evidence="2" type="ORF">PGUG_05657</name>
</gene>
<feature type="compositionally biased region" description="Low complexity" evidence="1">
    <location>
        <begin position="18"/>
        <end position="44"/>
    </location>
</feature>
<evidence type="ECO:0000256" key="1">
    <source>
        <dbReference type="SAM" id="MobiDB-lite"/>
    </source>
</evidence>
<dbReference type="VEuPathDB" id="FungiDB:PGUG_05657"/>
<dbReference type="EMBL" id="CH408161">
    <property type="protein sequence ID" value="EDK41559.2"/>
    <property type="molecule type" value="Genomic_DNA"/>
</dbReference>
<feature type="region of interest" description="Disordered" evidence="1">
    <location>
        <begin position="110"/>
        <end position="173"/>
    </location>
</feature>
<dbReference type="GeneID" id="5124478"/>
<protein>
    <submittedName>
        <fullName evidence="2">Uncharacterized protein</fullName>
    </submittedName>
</protein>
<name>A5DQV6_PICGU</name>
<sequence length="314" mass="34847">MSGSMNVRSLIEDPPSTPQARPEPQKQQKQQPGPSTNSLNPGLLALLGPNVTEFPFSEAAYVESIRLRVEQERTKQEYYRHETAHKKLMILESARQAQVPPHLIPYMCGSVEDPANSSPRRQSAVPSGNLSPMPPTATYLSPHDNASPVPPQQFRFGGSSSNSSTSRRPLSPAKVGAAAVASLATPTAPYRNVNLRRQKHPLHQRHYSLPSEFPSPKRKPASSTIQVKPSPAQPLMKQNSTQPPSQESMTSFQHVIQFQHWRPEEGGPPPHNEHKRQKSLSVKPEDDEDDDDDDDEDITMSHSRRPSDIPSHIS</sequence>
<dbReference type="Pfam" id="PF10846">
    <property type="entry name" value="DUF2722"/>
    <property type="match status" value="1"/>
</dbReference>
<dbReference type="InterPro" id="IPR021216">
    <property type="entry name" value="DUF2722"/>
</dbReference>
<dbReference type="HOGENOM" id="CLU_885984_0_0_1"/>
<dbReference type="OrthoDB" id="4095763at2759"/>
<accession>A5DQV6</accession>
<feature type="region of interest" description="Disordered" evidence="1">
    <location>
        <begin position="199"/>
        <end position="314"/>
    </location>
</feature>
<dbReference type="KEGG" id="pgu:PGUG_05657"/>
<reference evidence="2 3" key="1">
    <citation type="journal article" date="2009" name="Nature">
        <title>Evolution of pathogenicity and sexual reproduction in eight Candida genomes.</title>
        <authorList>
            <person name="Butler G."/>
            <person name="Rasmussen M.D."/>
            <person name="Lin M.F."/>
            <person name="Santos M.A."/>
            <person name="Sakthikumar S."/>
            <person name="Munro C.A."/>
            <person name="Rheinbay E."/>
            <person name="Grabherr M."/>
            <person name="Forche A."/>
            <person name="Reedy J.L."/>
            <person name="Agrafioti I."/>
            <person name="Arnaud M.B."/>
            <person name="Bates S."/>
            <person name="Brown A.J."/>
            <person name="Brunke S."/>
            <person name="Costanzo M.C."/>
            <person name="Fitzpatrick D.A."/>
            <person name="de Groot P.W."/>
            <person name="Harris D."/>
            <person name="Hoyer L.L."/>
            <person name="Hube B."/>
            <person name="Klis F.M."/>
            <person name="Kodira C."/>
            <person name="Lennard N."/>
            <person name="Logue M.E."/>
            <person name="Martin R."/>
            <person name="Neiman A.M."/>
            <person name="Nikolaou E."/>
            <person name="Quail M.A."/>
            <person name="Quinn J."/>
            <person name="Santos M.C."/>
            <person name="Schmitzberger F.F."/>
            <person name="Sherlock G."/>
            <person name="Shah P."/>
            <person name="Silverstein K.A."/>
            <person name="Skrzypek M.S."/>
            <person name="Soll D."/>
            <person name="Staggs R."/>
            <person name="Stansfield I."/>
            <person name="Stumpf M.P."/>
            <person name="Sudbery P.E."/>
            <person name="Srikantha T."/>
            <person name="Zeng Q."/>
            <person name="Berman J."/>
            <person name="Berriman M."/>
            <person name="Heitman J."/>
            <person name="Gow N.A."/>
            <person name="Lorenz M.C."/>
            <person name="Birren B.W."/>
            <person name="Kellis M."/>
            <person name="Cuomo C.A."/>
        </authorList>
    </citation>
    <scope>NUCLEOTIDE SEQUENCE [LARGE SCALE GENOMIC DNA]</scope>
    <source>
        <strain evidence="3">ATCC 6260 / CBS 566 / DSM 6381 / JCM 1539 / NBRC 10279 / NRRL Y-324</strain>
    </source>
</reference>
<evidence type="ECO:0000313" key="3">
    <source>
        <dbReference type="Proteomes" id="UP000001997"/>
    </source>
</evidence>
<proteinExistence type="predicted"/>
<organism evidence="2 3">
    <name type="scientific">Meyerozyma guilliermondii (strain ATCC 6260 / CBS 566 / DSM 6381 / JCM 1539 / NBRC 10279 / NRRL Y-324)</name>
    <name type="common">Yeast</name>
    <name type="synonym">Candida guilliermondii</name>
    <dbReference type="NCBI Taxonomy" id="294746"/>
    <lineage>
        <taxon>Eukaryota</taxon>
        <taxon>Fungi</taxon>
        <taxon>Dikarya</taxon>
        <taxon>Ascomycota</taxon>
        <taxon>Saccharomycotina</taxon>
        <taxon>Pichiomycetes</taxon>
        <taxon>Debaryomycetaceae</taxon>
        <taxon>Meyerozyma</taxon>
    </lineage>
</organism>
<dbReference type="RefSeq" id="XP_001482637.2">
    <property type="nucleotide sequence ID" value="XM_001482587.1"/>
</dbReference>
<dbReference type="AlphaFoldDB" id="A5DQV6"/>
<feature type="compositionally biased region" description="Polar residues" evidence="1">
    <location>
        <begin position="115"/>
        <end position="130"/>
    </location>
</feature>
<feature type="compositionally biased region" description="Polar residues" evidence="1">
    <location>
        <begin position="236"/>
        <end position="256"/>
    </location>
</feature>
<dbReference type="FunCoup" id="A5DQV6">
    <property type="interactions" value="40"/>
</dbReference>
<feature type="compositionally biased region" description="Low complexity" evidence="1">
    <location>
        <begin position="159"/>
        <end position="173"/>
    </location>
</feature>
<evidence type="ECO:0000313" key="2">
    <source>
        <dbReference type="EMBL" id="EDK41559.2"/>
    </source>
</evidence>
<dbReference type="Proteomes" id="UP000001997">
    <property type="component" value="Unassembled WGS sequence"/>
</dbReference>
<feature type="compositionally biased region" description="Acidic residues" evidence="1">
    <location>
        <begin position="285"/>
        <end position="298"/>
    </location>
</feature>
<keyword evidence="3" id="KW-1185">Reference proteome</keyword>
<feature type="region of interest" description="Disordered" evidence="1">
    <location>
        <begin position="1"/>
        <end position="44"/>
    </location>
</feature>
<dbReference type="eggNOG" id="ENOG502S5HG">
    <property type="taxonomic scope" value="Eukaryota"/>
</dbReference>